<dbReference type="SUPFAM" id="SSF52540">
    <property type="entry name" value="P-loop containing nucleoside triphosphate hydrolases"/>
    <property type="match status" value="2"/>
</dbReference>
<dbReference type="Gene3D" id="3.40.50.300">
    <property type="entry name" value="P-loop containing nucleotide triphosphate hydrolases"/>
    <property type="match status" value="2"/>
</dbReference>
<feature type="domain" description="ABC transporter" evidence="3">
    <location>
        <begin position="6"/>
        <end position="241"/>
    </location>
</feature>
<comment type="caution">
    <text evidence="4">The sequence shown here is derived from an EMBL/GenBank/DDBJ whole genome shotgun (WGS) entry which is preliminary data.</text>
</comment>
<reference evidence="4" key="2">
    <citation type="submission" date="2021-04" db="EMBL/GenBank/DDBJ databases">
        <authorList>
            <person name="Gilroy R."/>
        </authorList>
    </citation>
    <scope>NUCLEOTIDE SEQUENCE</scope>
    <source>
        <strain evidence="4">ChiSxjej1B13-11762</strain>
    </source>
</reference>
<evidence type="ECO:0000259" key="3">
    <source>
        <dbReference type="PROSITE" id="PS50893"/>
    </source>
</evidence>
<sequence length="482" mass="56402">MRQEILRMERVTVTEQGRELLNNFNFQMFKGEVMGLVPLDSYGLEEFVDCIQNNRPLLYGRVYLREKLVNTYAGQTRSRNNVYMISKSETLIDSLPGADNVFLIRKGYKGFWIKDRLIRRQLTLFLEESGVEVNPAKKVSELTTFEKDVIGIAKAAVAKADLVILRDVGSSLWPEDKLKLAKVIRGYAKRGLSFIYISTKPEELSQFCDRASVMSHGRIIKILEKEEIASNLEKHYFFPYQLLKTTKTQEENQGEKVFRCEKMSHRSIRNMTFDVGRGEGLLIHDYNNFDWQDFIDVLSGAKPQSGSLWWKGKERDKERRKIGVILENPTETMLYLEMSYEDNLCLCLDDKVEHLWRSRKKRKSIAREVAGREITCKVKDLSLEEKYNLVYHKILLQKPEIVFCFFPYRNVDVNMQRFISNFLKRYLSKGIAVVIVTMDVMEGVSIADQILLFAKNESRLIFDREDFERIVSGKKNRFFREK</sequence>
<evidence type="ECO:0000313" key="5">
    <source>
        <dbReference type="Proteomes" id="UP000824263"/>
    </source>
</evidence>
<dbReference type="Proteomes" id="UP000824263">
    <property type="component" value="Unassembled WGS sequence"/>
</dbReference>
<dbReference type="InterPro" id="IPR003439">
    <property type="entry name" value="ABC_transporter-like_ATP-bd"/>
</dbReference>
<protein>
    <recommendedName>
        <fullName evidence="3">ABC transporter domain-containing protein</fullName>
    </recommendedName>
</protein>
<dbReference type="PANTHER" id="PTHR43790">
    <property type="entry name" value="CARBOHYDRATE TRANSPORT ATP-BINDING PROTEIN MG119-RELATED"/>
    <property type="match status" value="1"/>
</dbReference>
<reference evidence="4" key="1">
    <citation type="journal article" date="2021" name="PeerJ">
        <title>Extensive microbial diversity within the chicken gut microbiome revealed by metagenomics and culture.</title>
        <authorList>
            <person name="Gilroy R."/>
            <person name="Ravi A."/>
            <person name="Getino M."/>
            <person name="Pursley I."/>
            <person name="Horton D.L."/>
            <person name="Alikhan N.F."/>
            <person name="Baker D."/>
            <person name="Gharbi K."/>
            <person name="Hall N."/>
            <person name="Watson M."/>
            <person name="Adriaenssens E.M."/>
            <person name="Foster-Nyarko E."/>
            <person name="Jarju S."/>
            <person name="Secka A."/>
            <person name="Antonio M."/>
            <person name="Oren A."/>
            <person name="Chaudhuri R.R."/>
            <person name="La Ragione R."/>
            <person name="Hildebrand F."/>
            <person name="Pallen M.J."/>
        </authorList>
    </citation>
    <scope>NUCLEOTIDE SEQUENCE</scope>
    <source>
        <strain evidence="4">ChiSxjej1B13-11762</strain>
    </source>
</reference>
<dbReference type="EMBL" id="DXGF01000043">
    <property type="protein sequence ID" value="HIW83165.1"/>
    <property type="molecule type" value="Genomic_DNA"/>
</dbReference>
<dbReference type="InterPro" id="IPR027417">
    <property type="entry name" value="P-loop_NTPase"/>
</dbReference>
<dbReference type="InterPro" id="IPR050107">
    <property type="entry name" value="ABC_carbohydrate_import_ATPase"/>
</dbReference>
<evidence type="ECO:0000313" key="4">
    <source>
        <dbReference type="EMBL" id="HIW83165.1"/>
    </source>
</evidence>
<dbReference type="AlphaFoldDB" id="A0A9D1R964"/>
<name>A0A9D1R964_9FIRM</name>
<dbReference type="PANTHER" id="PTHR43790:SF2">
    <property type="entry name" value="AUTOINDUCER 2 IMPORT ATP-BINDING PROTEIN LSRA"/>
    <property type="match status" value="1"/>
</dbReference>
<proteinExistence type="predicted"/>
<dbReference type="PROSITE" id="PS50893">
    <property type="entry name" value="ABC_TRANSPORTER_2"/>
    <property type="match status" value="2"/>
</dbReference>
<dbReference type="GO" id="GO:0005524">
    <property type="term" value="F:ATP binding"/>
    <property type="evidence" value="ECO:0007669"/>
    <property type="project" value="UniProtKB-KW"/>
</dbReference>
<accession>A0A9D1R964</accession>
<evidence type="ECO:0000256" key="2">
    <source>
        <dbReference type="ARBA" id="ARBA00022840"/>
    </source>
</evidence>
<feature type="domain" description="ABC transporter" evidence="3">
    <location>
        <begin position="252"/>
        <end position="480"/>
    </location>
</feature>
<keyword evidence="1" id="KW-0547">Nucleotide-binding</keyword>
<dbReference type="GO" id="GO:0016887">
    <property type="term" value="F:ATP hydrolysis activity"/>
    <property type="evidence" value="ECO:0007669"/>
    <property type="project" value="InterPro"/>
</dbReference>
<organism evidence="4 5">
    <name type="scientific">Candidatus Dorea gallistercoris</name>
    <dbReference type="NCBI Taxonomy" id="2838542"/>
    <lineage>
        <taxon>Bacteria</taxon>
        <taxon>Bacillati</taxon>
        <taxon>Bacillota</taxon>
        <taxon>Clostridia</taxon>
        <taxon>Lachnospirales</taxon>
        <taxon>Lachnospiraceae</taxon>
        <taxon>Dorea</taxon>
    </lineage>
</organism>
<evidence type="ECO:0000256" key="1">
    <source>
        <dbReference type="ARBA" id="ARBA00022741"/>
    </source>
</evidence>
<gene>
    <name evidence="4" type="ORF">H9873_02425</name>
</gene>
<keyword evidence="2" id="KW-0067">ATP-binding</keyword>